<reference evidence="7" key="1">
    <citation type="submission" date="2016-11" db="EMBL/GenBank/DDBJ databases">
        <authorList>
            <person name="Varghese N."/>
            <person name="Submissions S."/>
        </authorList>
    </citation>
    <scope>NUCLEOTIDE SEQUENCE [LARGE SCALE GENOMIC DNA]</scope>
    <source>
        <strain evidence="7">DSM 16990</strain>
    </source>
</reference>
<feature type="transmembrane region" description="Helical" evidence="4">
    <location>
        <begin position="37"/>
        <end position="56"/>
    </location>
</feature>
<keyword evidence="4" id="KW-0472">Membrane</keyword>
<evidence type="ECO:0000259" key="5">
    <source>
        <dbReference type="PROSITE" id="PS01124"/>
    </source>
</evidence>
<keyword evidence="1" id="KW-0805">Transcription regulation</keyword>
<dbReference type="SMART" id="SM00342">
    <property type="entry name" value="HTH_ARAC"/>
    <property type="match status" value="1"/>
</dbReference>
<evidence type="ECO:0000256" key="2">
    <source>
        <dbReference type="ARBA" id="ARBA00023125"/>
    </source>
</evidence>
<feature type="transmembrane region" description="Helical" evidence="4">
    <location>
        <begin position="162"/>
        <end position="187"/>
    </location>
</feature>
<feature type="transmembrane region" description="Helical" evidence="4">
    <location>
        <begin position="68"/>
        <end position="86"/>
    </location>
</feature>
<dbReference type="PROSITE" id="PS00041">
    <property type="entry name" value="HTH_ARAC_FAMILY_1"/>
    <property type="match status" value="1"/>
</dbReference>
<evidence type="ECO:0000313" key="6">
    <source>
        <dbReference type="EMBL" id="SHF47597.1"/>
    </source>
</evidence>
<dbReference type="InterPro" id="IPR018060">
    <property type="entry name" value="HTH_AraC"/>
</dbReference>
<dbReference type="Gene3D" id="1.10.10.60">
    <property type="entry name" value="Homeodomain-like"/>
    <property type="match status" value="1"/>
</dbReference>
<dbReference type="PROSITE" id="PS01124">
    <property type="entry name" value="HTH_ARAC_FAMILY_2"/>
    <property type="match status" value="1"/>
</dbReference>
<feature type="domain" description="HTH araC/xylS-type" evidence="5">
    <location>
        <begin position="269"/>
        <end position="371"/>
    </location>
</feature>
<keyword evidence="7" id="KW-1185">Reference proteome</keyword>
<evidence type="ECO:0000313" key="7">
    <source>
        <dbReference type="Proteomes" id="UP000184287"/>
    </source>
</evidence>
<protein>
    <submittedName>
        <fullName evidence="6">Helix-turn-helix domain-containing protein</fullName>
    </submittedName>
</protein>
<dbReference type="InterPro" id="IPR009057">
    <property type="entry name" value="Homeodomain-like_sf"/>
</dbReference>
<proteinExistence type="predicted"/>
<feature type="transmembrane region" description="Helical" evidence="4">
    <location>
        <begin position="199"/>
        <end position="221"/>
    </location>
</feature>
<dbReference type="Pfam" id="PF12833">
    <property type="entry name" value="HTH_18"/>
    <property type="match status" value="1"/>
</dbReference>
<dbReference type="SUPFAM" id="SSF46689">
    <property type="entry name" value="Homeodomain-like"/>
    <property type="match status" value="1"/>
</dbReference>
<keyword evidence="2" id="KW-0238">DNA-binding</keyword>
<evidence type="ECO:0000256" key="1">
    <source>
        <dbReference type="ARBA" id="ARBA00023015"/>
    </source>
</evidence>
<dbReference type="GO" id="GO:0003700">
    <property type="term" value="F:DNA-binding transcription factor activity"/>
    <property type="evidence" value="ECO:0007669"/>
    <property type="project" value="InterPro"/>
</dbReference>
<dbReference type="STRING" id="288992.SAMN04488522_1021414"/>
<feature type="transmembrane region" description="Helical" evidence="4">
    <location>
        <begin position="128"/>
        <end position="150"/>
    </location>
</feature>
<keyword evidence="3" id="KW-0804">Transcription</keyword>
<feature type="transmembrane region" description="Helical" evidence="4">
    <location>
        <begin position="98"/>
        <end position="116"/>
    </location>
</feature>
<evidence type="ECO:0000256" key="3">
    <source>
        <dbReference type="ARBA" id="ARBA00023163"/>
    </source>
</evidence>
<dbReference type="AlphaFoldDB" id="A0A1M5BZ31"/>
<accession>A0A1M5BZ31</accession>
<dbReference type="EMBL" id="FQUQ01000002">
    <property type="protein sequence ID" value="SHF47597.1"/>
    <property type="molecule type" value="Genomic_DNA"/>
</dbReference>
<sequence length="373" mass="43434">MPDVRILTYLLTGIILISIITFFLTFFLKKRIDFDGVLRAIIILIAVNIGMVYLHMEYFEDQVWLYRMVPFSLLYGPLLYFSAQFLTNHKVSAKEAGLHCVPFILSFIFNLIYLFFIKGESKEQALEIFNNLFYAQMSFSLLAYSLWLLFSKRMILISKLKLERWIFVFMEVMFLIVGVMNMVVLFSKMSVAEESIAVYFLRLVVYLFTFLFMTVILAYYLSRMKLDSNQIVASSGSGVSRIADHLVEEVLSYKSSSLTDEQLIAYEKELVLKVKRDELFLINSLSLGMLAERLKIPKHHLTQVFGIKMKQTFYQYINGLRVAHACELLQQQQSETTLEELSMICGFNSKGAFNRQFKSLIKCTPSAYREQYH</sequence>
<dbReference type="Proteomes" id="UP000184287">
    <property type="component" value="Unassembled WGS sequence"/>
</dbReference>
<dbReference type="GO" id="GO:0043565">
    <property type="term" value="F:sequence-specific DNA binding"/>
    <property type="evidence" value="ECO:0007669"/>
    <property type="project" value="InterPro"/>
</dbReference>
<name>A0A1M5BZ31_9SPHI</name>
<dbReference type="InterPro" id="IPR018062">
    <property type="entry name" value="HTH_AraC-typ_CS"/>
</dbReference>
<evidence type="ECO:0000256" key="4">
    <source>
        <dbReference type="SAM" id="Phobius"/>
    </source>
</evidence>
<keyword evidence="4" id="KW-1133">Transmembrane helix</keyword>
<gene>
    <name evidence="6" type="ORF">SAMN04488522_1021414</name>
</gene>
<dbReference type="PANTHER" id="PTHR43280:SF2">
    <property type="entry name" value="HTH-TYPE TRANSCRIPTIONAL REGULATOR EXSA"/>
    <property type="match status" value="1"/>
</dbReference>
<keyword evidence="4" id="KW-0812">Transmembrane</keyword>
<dbReference type="PANTHER" id="PTHR43280">
    <property type="entry name" value="ARAC-FAMILY TRANSCRIPTIONAL REGULATOR"/>
    <property type="match status" value="1"/>
</dbReference>
<feature type="transmembrane region" description="Helical" evidence="4">
    <location>
        <begin position="6"/>
        <end position="28"/>
    </location>
</feature>
<organism evidence="6 7">
    <name type="scientific">Pedobacter caeni</name>
    <dbReference type="NCBI Taxonomy" id="288992"/>
    <lineage>
        <taxon>Bacteria</taxon>
        <taxon>Pseudomonadati</taxon>
        <taxon>Bacteroidota</taxon>
        <taxon>Sphingobacteriia</taxon>
        <taxon>Sphingobacteriales</taxon>
        <taxon>Sphingobacteriaceae</taxon>
        <taxon>Pedobacter</taxon>
    </lineage>
</organism>